<evidence type="ECO:0000256" key="4">
    <source>
        <dbReference type="ARBA" id="ARBA00023014"/>
    </source>
</evidence>
<gene>
    <name evidence="6" type="ORF">ACFSBT_01695</name>
</gene>
<dbReference type="EMBL" id="JBHUDC010000002">
    <property type="protein sequence ID" value="MFD1511992.1"/>
    <property type="molecule type" value="Genomic_DNA"/>
</dbReference>
<dbReference type="InterPro" id="IPR017941">
    <property type="entry name" value="Rieske_2Fe-2S"/>
</dbReference>
<evidence type="ECO:0000256" key="3">
    <source>
        <dbReference type="ARBA" id="ARBA00023004"/>
    </source>
</evidence>
<evidence type="ECO:0000256" key="1">
    <source>
        <dbReference type="ARBA" id="ARBA00022714"/>
    </source>
</evidence>
<dbReference type="Pfam" id="PF00355">
    <property type="entry name" value="Rieske"/>
    <property type="match status" value="1"/>
</dbReference>
<dbReference type="Gene3D" id="2.102.10.10">
    <property type="entry name" value="Rieske [2Fe-2S] iron-sulphur domain"/>
    <property type="match status" value="1"/>
</dbReference>
<protein>
    <submittedName>
        <fullName evidence="6">Rieske (2Fe-2S) protein</fullName>
    </submittedName>
</protein>
<dbReference type="Proteomes" id="UP001597187">
    <property type="component" value="Unassembled WGS sequence"/>
</dbReference>
<sequence length="140" mass="15160">MDEDRRIAAVSEVPTDGTLLFTLRDGFDREEAILVRLGGESGDDAIHAWKNYCQHWTDVRLDKGSGAAVREGEVLCQRHAATFEKGSGLCTHGPCEGAYLEDVAVTVHDDAVYLTEADYEFDGLGPSGDHDLSSGGRIGF</sequence>
<dbReference type="PANTHER" id="PTHR40261">
    <property type="match status" value="1"/>
</dbReference>
<comment type="caution">
    <text evidence="6">The sequence shown here is derived from an EMBL/GenBank/DDBJ whole genome shotgun (WGS) entry which is preliminary data.</text>
</comment>
<dbReference type="InterPro" id="IPR036922">
    <property type="entry name" value="Rieske_2Fe-2S_sf"/>
</dbReference>
<dbReference type="SUPFAM" id="SSF50022">
    <property type="entry name" value="ISP domain"/>
    <property type="match status" value="1"/>
</dbReference>
<name>A0ABD6AQX1_9EURY</name>
<evidence type="ECO:0000313" key="6">
    <source>
        <dbReference type="EMBL" id="MFD1511992.1"/>
    </source>
</evidence>
<keyword evidence="1" id="KW-0001">2Fe-2S</keyword>
<keyword evidence="3" id="KW-0408">Iron</keyword>
<keyword evidence="4" id="KW-0411">Iron-sulfur</keyword>
<proteinExistence type="predicted"/>
<dbReference type="GO" id="GO:0051537">
    <property type="term" value="F:2 iron, 2 sulfur cluster binding"/>
    <property type="evidence" value="ECO:0007669"/>
    <property type="project" value="UniProtKB-KW"/>
</dbReference>
<evidence type="ECO:0000259" key="5">
    <source>
        <dbReference type="PROSITE" id="PS51296"/>
    </source>
</evidence>
<evidence type="ECO:0000256" key="2">
    <source>
        <dbReference type="ARBA" id="ARBA00022723"/>
    </source>
</evidence>
<dbReference type="AlphaFoldDB" id="A0ABD6AQX1"/>
<feature type="domain" description="Rieske" evidence="5">
    <location>
        <begin position="5"/>
        <end position="114"/>
    </location>
</feature>
<dbReference type="GO" id="GO:0046872">
    <property type="term" value="F:metal ion binding"/>
    <property type="evidence" value="ECO:0007669"/>
    <property type="project" value="UniProtKB-KW"/>
</dbReference>
<dbReference type="PANTHER" id="PTHR40261:SF1">
    <property type="entry name" value="RIESKE DOMAIN-CONTAINING PROTEIN"/>
    <property type="match status" value="1"/>
</dbReference>
<dbReference type="PROSITE" id="PS51296">
    <property type="entry name" value="RIESKE"/>
    <property type="match status" value="1"/>
</dbReference>
<keyword evidence="2" id="KW-0479">Metal-binding</keyword>
<accession>A0ABD6AQX1</accession>
<evidence type="ECO:0000313" key="7">
    <source>
        <dbReference type="Proteomes" id="UP001597187"/>
    </source>
</evidence>
<reference evidence="6 7" key="1">
    <citation type="journal article" date="2019" name="Int. J. Syst. Evol. Microbiol.">
        <title>The Global Catalogue of Microorganisms (GCM) 10K type strain sequencing project: providing services to taxonomists for standard genome sequencing and annotation.</title>
        <authorList>
            <consortium name="The Broad Institute Genomics Platform"/>
            <consortium name="The Broad Institute Genome Sequencing Center for Infectious Disease"/>
            <person name="Wu L."/>
            <person name="Ma J."/>
        </authorList>
    </citation>
    <scope>NUCLEOTIDE SEQUENCE [LARGE SCALE GENOMIC DNA]</scope>
    <source>
        <strain evidence="6 7">CGMCC 1.12563</strain>
    </source>
</reference>
<organism evidence="6 7">
    <name type="scientific">Halomarina rubra</name>
    <dbReference type="NCBI Taxonomy" id="2071873"/>
    <lineage>
        <taxon>Archaea</taxon>
        <taxon>Methanobacteriati</taxon>
        <taxon>Methanobacteriota</taxon>
        <taxon>Stenosarchaea group</taxon>
        <taxon>Halobacteria</taxon>
        <taxon>Halobacteriales</taxon>
        <taxon>Natronomonadaceae</taxon>
        <taxon>Halomarina</taxon>
    </lineage>
</organism>
<keyword evidence="7" id="KW-1185">Reference proteome</keyword>
<dbReference type="RefSeq" id="WP_250871979.1">
    <property type="nucleotide sequence ID" value="NZ_JALXFV010000002.1"/>
</dbReference>